<reference evidence="3" key="2">
    <citation type="submission" date="2020-11" db="EMBL/GenBank/DDBJ databases">
        <authorList>
            <person name="McCartney M.A."/>
            <person name="Auch B."/>
            <person name="Kono T."/>
            <person name="Mallez S."/>
            <person name="Becker A."/>
            <person name="Gohl D.M."/>
            <person name="Silverstein K.A.T."/>
            <person name="Koren S."/>
            <person name="Bechman K.B."/>
            <person name="Herman A."/>
            <person name="Abrahante J.E."/>
            <person name="Garbe J."/>
        </authorList>
    </citation>
    <scope>NUCLEOTIDE SEQUENCE</scope>
    <source>
        <strain evidence="3">Duluth1</strain>
        <tissue evidence="3">Whole animal</tissue>
    </source>
</reference>
<dbReference type="EMBL" id="JAIWYP010000005">
    <property type="protein sequence ID" value="KAH3828634.1"/>
    <property type="molecule type" value="Genomic_DNA"/>
</dbReference>
<dbReference type="Proteomes" id="UP000828390">
    <property type="component" value="Unassembled WGS sequence"/>
</dbReference>
<evidence type="ECO:0000256" key="1">
    <source>
        <dbReference type="PROSITE-ProRule" id="PRU00122"/>
    </source>
</evidence>
<dbReference type="InterPro" id="IPR013320">
    <property type="entry name" value="ConA-like_dom_sf"/>
</dbReference>
<dbReference type="PROSITE" id="PS50025">
    <property type="entry name" value="LAM_G_DOMAIN"/>
    <property type="match status" value="1"/>
</dbReference>
<proteinExistence type="predicted"/>
<gene>
    <name evidence="3" type="ORF">DPMN_130616</name>
</gene>
<name>A0A9D4JZB2_DREPO</name>
<evidence type="ECO:0000313" key="4">
    <source>
        <dbReference type="Proteomes" id="UP000828390"/>
    </source>
</evidence>
<feature type="domain" description="Laminin G" evidence="2">
    <location>
        <begin position="1"/>
        <end position="81"/>
    </location>
</feature>
<keyword evidence="4" id="KW-1185">Reference proteome</keyword>
<dbReference type="Pfam" id="PF00054">
    <property type="entry name" value="Laminin_G_1"/>
    <property type="match status" value="1"/>
</dbReference>
<reference evidence="3" key="1">
    <citation type="journal article" date="2019" name="bioRxiv">
        <title>The Genome of the Zebra Mussel, Dreissena polymorpha: A Resource for Invasive Species Research.</title>
        <authorList>
            <person name="McCartney M.A."/>
            <person name="Auch B."/>
            <person name="Kono T."/>
            <person name="Mallez S."/>
            <person name="Zhang Y."/>
            <person name="Obille A."/>
            <person name="Becker A."/>
            <person name="Abrahante J.E."/>
            <person name="Garbe J."/>
            <person name="Badalamenti J.P."/>
            <person name="Herman A."/>
            <person name="Mangelson H."/>
            <person name="Liachko I."/>
            <person name="Sullivan S."/>
            <person name="Sone E.D."/>
            <person name="Koren S."/>
            <person name="Silverstein K.A.T."/>
            <person name="Beckman K.B."/>
            <person name="Gohl D.M."/>
        </authorList>
    </citation>
    <scope>NUCLEOTIDE SEQUENCE</scope>
    <source>
        <strain evidence="3">Duluth1</strain>
        <tissue evidence="3">Whole animal</tissue>
    </source>
</reference>
<comment type="caution">
    <text evidence="1">Lacks conserved residue(s) required for the propagation of feature annotation.</text>
</comment>
<dbReference type="AlphaFoldDB" id="A0A9D4JZB2"/>
<sequence>MGTRPAVLKSRSRVNDGSQHRVVVDRLGRAGSISVDRDETVHVTSQGPLQMLNVNGDIYFGHLVQSLRCSTYLCILPVQDA</sequence>
<protein>
    <recommendedName>
        <fullName evidence="2">Laminin G domain-containing protein</fullName>
    </recommendedName>
</protein>
<dbReference type="CDD" id="cd00110">
    <property type="entry name" value="LamG"/>
    <property type="match status" value="1"/>
</dbReference>
<evidence type="ECO:0000313" key="3">
    <source>
        <dbReference type="EMBL" id="KAH3828634.1"/>
    </source>
</evidence>
<organism evidence="3 4">
    <name type="scientific">Dreissena polymorpha</name>
    <name type="common">Zebra mussel</name>
    <name type="synonym">Mytilus polymorpha</name>
    <dbReference type="NCBI Taxonomy" id="45954"/>
    <lineage>
        <taxon>Eukaryota</taxon>
        <taxon>Metazoa</taxon>
        <taxon>Spiralia</taxon>
        <taxon>Lophotrochozoa</taxon>
        <taxon>Mollusca</taxon>
        <taxon>Bivalvia</taxon>
        <taxon>Autobranchia</taxon>
        <taxon>Heteroconchia</taxon>
        <taxon>Euheterodonta</taxon>
        <taxon>Imparidentia</taxon>
        <taxon>Neoheterodontei</taxon>
        <taxon>Myida</taxon>
        <taxon>Dreissenoidea</taxon>
        <taxon>Dreissenidae</taxon>
        <taxon>Dreissena</taxon>
    </lineage>
</organism>
<dbReference type="InterPro" id="IPR001791">
    <property type="entry name" value="Laminin_G"/>
</dbReference>
<comment type="caution">
    <text evidence="3">The sequence shown here is derived from an EMBL/GenBank/DDBJ whole genome shotgun (WGS) entry which is preliminary data.</text>
</comment>
<dbReference type="Gene3D" id="2.60.120.200">
    <property type="match status" value="1"/>
</dbReference>
<evidence type="ECO:0000259" key="2">
    <source>
        <dbReference type="PROSITE" id="PS50025"/>
    </source>
</evidence>
<accession>A0A9D4JZB2</accession>
<dbReference type="SUPFAM" id="SSF49899">
    <property type="entry name" value="Concanavalin A-like lectins/glucanases"/>
    <property type="match status" value="1"/>
</dbReference>